<feature type="domain" description="Peptidase M10 metallopeptidase" evidence="7">
    <location>
        <begin position="89"/>
        <end position="221"/>
    </location>
</feature>
<keyword evidence="2" id="KW-0479">Metal-binding</keyword>
<dbReference type="EMBL" id="JAUDDW010000026">
    <property type="protein sequence ID" value="MDM8266871.1"/>
    <property type="molecule type" value="Genomic_DNA"/>
</dbReference>
<evidence type="ECO:0000313" key="9">
    <source>
        <dbReference type="Proteomes" id="UP001529343"/>
    </source>
</evidence>
<accession>A0ABT7UYV4</accession>
<evidence type="ECO:0000256" key="4">
    <source>
        <dbReference type="ARBA" id="ARBA00022833"/>
    </source>
</evidence>
<feature type="chain" id="PRO_5047295873" evidence="6">
    <location>
        <begin position="24"/>
        <end position="226"/>
    </location>
</feature>
<evidence type="ECO:0000256" key="1">
    <source>
        <dbReference type="ARBA" id="ARBA00022670"/>
    </source>
</evidence>
<protein>
    <submittedName>
        <fullName evidence="8">Matrixin family metalloprotease</fullName>
        <ecNumber evidence="8">3.4.24.-</ecNumber>
    </submittedName>
</protein>
<evidence type="ECO:0000313" key="8">
    <source>
        <dbReference type="EMBL" id="MDM8266871.1"/>
    </source>
</evidence>
<dbReference type="Proteomes" id="UP001529343">
    <property type="component" value="Unassembled WGS sequence"/>
</dbReference>
<dbReference type="Pfam" id="PF00413">
    <property type="entry name" value="Peptidase_M10"/>
    <property type="match status" value="1"/>
</dbReference>
<evidence type="ECO:0000256" key="6">
    <source>
        <dbReference type="SAM" id="SignalP"/>
    </source>
</evidence>
<keyword evidence="9" id="KW-1185">Reference proteome</keyword>
<dbReference type="InterPro" id="IPR024079">
    <property type="entry name" value="MetalloPept_cat_dom_sf"/>
</dbReference>
<keyword evidence="4" id="KW-0862">Zinc</keyword>
<keyword evidence="8" id="KW-0482">Metalloprotease</keyword>
<dbReference type="RefSeq" id="WP_098034417.1">
    <property type="nucleotide sequence ID" value="NZ_JAUDDW010000026.1"/>
</dbReference>
<sequence length="226" mass="24804">MKRLLLLLSVLAAVVGIGLPVNADPISSINQSSIFSTEDGQMTGSNTAQATRAGARPLSLPSRTPTPIEGYRWPTRNLRIYMQTRDKALQMAFRGAVRAWNNTGAVHISWCRDEDRADIIAQDGSLTSTAPTTVGYVSSQLGSTSTEYNPDTHALIRARSTLDAGQLDYTNRTFRTEIAEHELGHALGLAHAPEYMHSVMIPRNVKTGITKDDRATVRLLYDGHRE</sequence>
<reference evidence="9" key="1">
    <citation type="submission" date="2023-06" db="EMBL/GenBank/DDBJ databases">
        <title>Identification and characterization of horizontal gene transfer across gut microbiota members of farm animals based on homology search.</title>
        <authorList>
            <person name="Zeman M."/>
            <person name="Kubasova T."/>
            <person name="Jahodarova E."/>
            <person name="Nykrynova M."/>
            <person name="Rychlik I."/>
        </authorList>
    </citation>
    <scope>NUCLEOTIDE SEQUENCE [LARGE SCALE GENOMIC DNA]</scope>
    <source>
        <strain evidence="9">161_Gplus</strain>
    </source>
</reference>
<dbReference type="SUPFAM" id="SSF55486">
    <property type="entry name" value="Metalloproteases ('zincins'), catalytic domain"/>
    <property type="match status" value="1"/>
</dbReference>
<proteinExistence type="predicted"/>
<keyword evidence="3 8" id="KW-0378">Hydrolase</keyword>
<comment type="caution">
    <text evidence="8">The sequence shown here is derived from an EMBL/GenBank/DDBJ whole genome shotgun (WGS) entry which is preliminary data.</text>
</comment>
<dbReference type="InterPro" id="IPR001818">
    <property type="entry name" value="Pept_M10_metallopeptidase"/>
</dbReference>
<gene>
    <name evidence="8" type="ORF">QUW44_06815</name>
</gene>
<feature type="compositionally biased region" description="Polar residues" evidence="5">
    <location>
        <begin position="39"/>
        <end position="50"/>
    </location>
</feature>
<dbReference type="Gene3D" id="3.40.390.10">
    <property type="entry name" value="Collagenase (Catalytic Domain)"/>
    <property type="match status" value="1"/>
</dbReference>
<dbReference type="GO" id="GO:0008237">
    <property type="term" value="F:metallopeptidase activity"/>
    <property type="evidence" value="ECO:0007669"/>
    <property type="project" value="UniProtKB-KW"/>
</dbReference>
<dbReference type="CDD" id="cd04268">
    <property type="entry name" value="ZnMc_MMP_like"/>
    <property type="match status" value="1"/>
</dbReference>
<evidence type="ECO:0000256" key="3">
    <source>
        <dbReference type="ARBA" id="ARBA00022801"/>
    </source>
</evidence>
<name>A0ABT7UYV4_9LACO</name>
<feature type="region of interest" description="Disordered" evidence="5">
    <location>
        <begin position="39"/>
        <end position="67"/>
    </location>
</feature>
<evidence type="ECO:0000256" key="2">
    <source>
        <dbReference type="ARBA" id="ARBA00022723"/>
    </source>
</evidence>
<feature type="signal peptide" evidence="6">
    <location>
        <begin position="1"/>
        <end position="23"/>
    </location>
</feature>
<keyword evidence="6" id="KW-0732">Signal</keyword>
<organism evidence="8 9">
    <name type="scientific">Limosilactobacillus pontis</name>
    <dbReference type="NCBI Taxonomy" id="35787"/>
    <lineage>
        <taxon>Bacteria</taxon>
        <taxon>Bacillati</taxon>
        <taxon>Bacillota</taxon>
        <taxon>Bacilli</taxon>
        <taxon>Lactobacillales</taxon>
        <taxon>Lactobacillaceae</taxon>
        <taxon>Limosilactobacillus</taxon>
    </lineage>
</organism>
<keyword evidence="1" id="KW-0645">Protease</keyword>
<evidence type="ECO:0000256" key="5">
    <source>
        <dbReference type="SAM" id="MobiDB-lite"/>
    </source>
</evidence>
<dbReference type="EC" id="3.4.24.-" evidence="8"/>
<evidence type="ECO:0000259" key="7">
    <source>
        <dbReference type="Pfam" id="PF00413"/>
    </source>
</evidence>